<keyword evidence="3" id="KW-1185">Reference proteome</keyword>
<name>A0ABN2T8Q6_9MICO</name>
<evidence type="ECO:0000313" key="3">
    <source>
        <dbReference type="Proteomes" id="UP001500755"/>
    </source>
</evidence>
<organism evidence="2 3">
    <name type="scientific">Brevibacterium samyangense</name>
    <dbReference type="NCBI Taxonomy" id="366888"/>
    <lineage>
        <taxon>Bacteria</taxon>
        <taxon>Bacillati</taxon>
        <taxon>Actinomycetota</taxon>
        <taxon>Actinomycetes</taxon>
        <taxon>Micrococcales</taxon>
        <taxon>Brevibacteriaceae</taxon>
        <taxon>Brevibacterium</taxon>
    </lineage>
</organism>
<accession>A0ABN2T8Q6</accession>
<protein>
    <submittedName>
        <fullName evidence="2">Uncharacterized protein</fullName>
    </submittedName>
</protein>
<comment type="caution">
    <text evidence="2">The sequence shown here is derived from an EMBL/GenBank/DDBJ whole genome shotgun (WGS) entry which is preliminary data.</text>
</comment>
<feature type="region of interest" description="Disordered" evidence="1">
    <location>
        <begin position="83"/>
        <end position="113"/>
    </location>
</feature>
<evidence type="ECO:0000256" key="1">
    <source>
        <dbReference type="SAM" id="MobiDB-lite"/>
    </source>
</evidence>
<feature type="compositionally biased region" description="Basic and acidic residues" evidence="1">
    <location>
        <begin position="89"/>
        <end position="106"/>
    </location>
</feature>
<sequence length="113" mass="12037">MPWESMPERSVSCMTSVAMSTTESVAPKAVMIARICARTDEDVYRGRWAESAEVEAAVVVADPGVDCGDAGEGDCVVMIPITSRGGAAPEHRSGSAPRAERSERNGQRVNRLV</sequence>
<proteinExistence type="predicted"/>
<gene>
    <name evidence="2" type="ORF">GCM10009755_07950</name>
</gene>
<reference evidence="2 3" key="1">
    <citation type="journal article" date="2019" name="Int. J. Syst. Evol. Microbiol.">
        <title>The Global Catalogue of Microorganisms (GCM) 10K type strain sequencing project: providing services to taxonomists for standard genome sequencing and annotation.</title>
        <authorList>
            <consortium name="The Broad Institute Genomics Platform"/>
            <consortium name="The Broad Institute Genome Sequencing Center for Infectious Disease"/>
            <person name="Wu L."/>
            <person name="Ma J."/>
        </authorList>
    </citation>
    <scope>NUCLEOTIDE SEQUENCE [LARGE SCALE GENOMIC DNA]</scope>
    <source>
        <strain evidence="2 3">JCM 14546</strain>
    </source>
</reference>
<dbReference type="Proteomes" id="UP001500755">
    <property type="component" value="Unassembled WGS sequence"/>
</dbReference>
<evidence type="ECO:0000313" key="2">
    <source>
        <dbReference type="EMBL" id="GAA2001871.1"/>
    </source>
</evidence>
<dbReference type="EMBL" id="BAAANO010000008">
    <property type="protein sequence ID" value="GAA2001871.1"/>
    <property type="molecule type" value="Genomic_DNA"/>
</dbReference>